<feature type="compositionally biased region" description="Acidic residues" evidence="1">
    <location>
        <begin position="145"/>
        <end position="156"/>
    </location>
</feature>
<feature type="compositionally biased region" description="Basic and acidic residues" evidence="1">
    <location>
        <begin position="386"/>
        <end position="398"/>
    </location>
</feature>
<feature type="compositionally biased region" description="Acidic residues" evidence="1">
    <location>
        <begin position="48"/>
        <end position="59"/>
    </location>
</feature>
<organism evidence="2 3">
    <name type="scientific">Porcisia hertigi</name>
    <dbReference type="NCBI Taxonomy" id="2761500"/>
    <lineage>
        <taxon>Eukaryota</taxon>
        <taxon>Discoba</taxon>
        <taxon>Euglenozoa</taxon>
        <taxon>Kinetoplastea</taxon>
        <taxon>Metakinetoplastina</taxon>
        <taxon>Trypanosomatida</taxon>
        <taxon>Trypanosomatidae</taxon>
        <taxon>Leishmaniinae</taxon>
        <taxon>Porcisia</taxon>
    </lineage>
</organism>
<proteinExistence type="predicted"/>
<feature type="region of interest" description="Disordered" evidence="1">
    <location>
        <begin position="384"/>
        <end position="415"/>
    </location>
</feature>
<feature type="compositionally biased region" description="Basic and acidic residues" evidence="1">
    <location>
        <begin position="311"/>
        <end position="320"/>
    </location>
</feature>
<feature type="region of interest" description="Disordered" evidence="1">
    <location>
        <begin position="305"/>
        <end position="364"/>
    </location>
</feature>
<comment type="caution">
    <text evidence="2">The sequence shown here is derived from an EMBL/GenBank/DDBJ whole genome shotgun (WGS) entry which is preliminary data.</text>
</comment>
<feature type="compositionally biased region" description="Acidic residues" evidence="1">
    <location>
        <begin position="223"/>
        <end position="236"/>
    </location>
</feature>
<feature type="region of interest" description="Disordered" evidence="1">
    <location>
        <begin position="102"/>
        <end position="156"/>
    </location>
</feature>
<feature type="region of interest" description="Disordered" evidence="1">
    <location>
        <begin position="553"/>
        <end position="573"/>
    </location>
</feature>
<dbReference type="RefSeq" id="XP_067754329.1">
    <property type="nucleotide sequence ID" value="XM_067898172.1"/>
</dbReference>
<sequence>MSSEEYEGTNIASDEESSVNDVEEDEEEDARSSSAEEQELKLPHSLDEESEEEDYDAFDETPLPKPFPKTISLILPRQARAGAACEPTCVHVCLTRGMIGRRLPERGDSNSSDKQDDDEDEEEEEEEEAAPTIQRAAAPGKGSADEDSEDDDDDADSAAAKLMGCCADNHCYEKDYAVPLAALRRRLILRHLHGDTNRQRRFLLSDLAHRKRERQSRYNGAAYEEEEDGDGDEEEAGGGSSTDPLEGVVWPWTTVQQPPPYWLPALLSNDALTFQRVLCIMYGWVIAPDPHPSDKLQLDADGQLCTSTQSPEREREHAEQTEELNCGPQNLEFVSSHPFSDEEGDATDGTSHEASRESANQQILTPVQATAKSLLGELNECEADEEVHQSDEEVHDQQHAIPSLDGSTPSHVRLSVSTAPPPVSALPYFPFAEYELFIAYDKVSGEWHLLDTHPLLVMQACRRRRAEEMSQEEDQQGDKAVDATPLDSDEERESGTESDEGEITRKGVKKSFRVPGYVLDGIIPVSPVVLAALFSPAALRCCLLQPLQDAPKNHDDADHAENYDTGSDTAPAAATPSVSAHAVLRTFDNAWLSVDMAVALPILATICRTRQRVLQQDAPRIPYALGHLWIDVNPLYTLPGFANAAEPQEKRRWRAPPGQHSEDDENEMEAEATPMKVADLSFPHRWGIALDSIIDPSNYGRLVLNALLDAGILPTRPVEVKIFSHLRLLRLTLWWWMRLPPKVIREWGVDAAADGLGVGDNAEDDDALENSSEDGVEDGATEEELDEMSVEDVTEFLLERIQKMNDHDARLRRLRLRKEHATLVFAPLLQRVLLELQRRLDRMSAVDARGAPVAPSQYTLQESVSRTYVAELLESGRPRQDPLVTAAFVGLADPASPTLASVVRHQRLYQSDLVLLLLAFTTTPAPLPSRVATILDDAETRFSTIAAKNISEAEAEAVNDQETQSNDVDAHTTLFSHLLDFKLMRFVRRPQDRTRAGTTKLLLLCAIDFCRGATRQRVFGHLPRFELFGSTGYCPLPELVQAWSSVCGSNMSNNHSKKLDTVRLFAYYMWNEIRWRLHKRQYSDAVVARMRQQLPELFEMIDLHISTYNAILAHLDAETAAESEANDSRNRPLSGPAAEGGTPPPGATPRTPQKPCCGVSSSPDAAARRQCPFPVCTEFLPATREEEQEEAGLYSTSSSHVAHYPPQLSVPAPTPLPLTLAYPNAYSAEVLESKARIIALWRSFIVAPHTYMNAETLHALLFGRNAQRSEVAERAAVSRADDTRRFHTAALRVMFENGITSVQSCPLDGPETPAIEEAMRRADLQAVKILLGLGAASLQDTSLKGNATVESWAEQLFSPAEMEVLRFVAYKNKSVMGSDPRVQFGTRRFGRALPSS</sequence>
<feature type="region of interest" description="Disordered" evidence="1">
    <location>
        <begin position="1121"/>
        <end position="1166"/>
    </location>
</feature>
<feature type="compositionally biased region" description="Acidic residues" evidence="1">
    <location>
        <begin position="115"/>
        <end position="129"/>
    </location>
</feature>
<feature type="compositionally biased region" description="Acidic residues" evidence="1">
    <location>
        <begin position="487"/>
        <end position="501"/>
    </location>
</feature>
<dbReference type="KEGG" id="phet:94288249"/>
<feature type="compositionally biased region" description="Basic and acidic residues" evidence="1">
    <location>
        <begin position="102"/>
        <end position="114"/>
    </location>
</feature>
<feature type="region of interest" description="Disordered" evidence="1">
    <location>
        <begin position="647"/>
        <end position="666"/>
    </location>
</feature>
<dbReference type="PANTHER" id="PTHR35711">
    <property type="entry name" value="EXPRESSED PROTEIN"/>
    <property type="match status" value="1"/>
</dbReference>
<feature type="region of interest" description="Disordered" evidence="1">
    <location>
        <begin position="756"/>
        <end position="785"/>
    </location>
</feature>
<evidence type="ECO:0000313" key="2">
    <source>
        <dbReference type="EMBL" id="KAG5495077.1"/>
    </source>
</evidence>
<gene>
    <name evidence="2" type="ORF">JKF63_02130</name>
</gene>
<feature type="compositionally biased region" description="Acidic residues" evidence="1">
    <location>
        <begin position="1"/>
        <end position="29"/>
    </location>
</feature>
<evidence type="ECO:0000313" key="3">
    <source>
        <dbReference type="Proteomes" id="UP000674318"/>
    </source>
</evidence>
<dbReference type="Proteomes" id="UP000674318">
    <property type="component" value="Unassembled WGS sequence"/>
</dbReference>
<dbReference type="PANTHER" id="PTHR35711:SF1">
    <property type="entry name" value="ECTODERMAL, ISOFORM F"/>
    <property type="match status" value="1"/>
</dbReference>
<name>A0A836HYX9_9TRYP</name>
<protein>
    <submittedName>
        <fullName evidence="2">Uncharacterized protein</fullName>
    </submittedName>
</protein>
<accession>A0A836HYX9</accession>
<feature type="compositionally biased region" description="Basic and acidic residues" evidence="1">
    <location>
        <begin position="38"/>
        <end position="47"/>
    </location>
</feature>
<feature type="compositionally biased region" description="Polar residues" evidence="1">
    <location>
        <begin position="405"/>
        <end position="415"/>
    </location>
</feature>
<feature type="compositionally biased region" description="Acidic residues" evidence="1">
    <location>
        <begin position="761"/>
        <end position="785"/>
    </location>
</feature>
<dbReference type="GeneID" id="94288249"/>
<evidence type="ECO:0000256" key="1">
    <source>
        <dbReference type="SAM" id="MobiDB-lite"/>
    </source>
</evidence>
<feature type="region of interest" description="Disordered" evidence="1">
    <location>
        <begin position="466"/>
        <end position="505"/>
    </location>
</feature>
<dbReference type="OrthoDB" id="273467at2759"/>
<feature type="region of interest" description="Disordered" evidence="1">
    <location>
        <begin position="1"/>
        <end position="69"/>
    </location>
</feature>
<reference evidence="2 3" key="1">
    <citation type="submission" date="2021-02" db="EMBL/GenBank/DDBJ databases">
        <title>Porcisia hertigi Genome sequencing and assembly.</title>
        <authorList>
            <person name="Almutairi H."/>
            <person name="Gatherer D."/>
        </authorList>
    </citation>
    <scope>NUCLEOTIDE SEQUENCE [LARGE SCALE GENOMIC DNA]</scope>
    <source>
        <strain evidence="2 3">C119</strain>
    </source>
</reference>
<dbReference type="EMBL" id="JAFJZO010000033">
    <property type="protein sequence ID" value="KAG5495077.1"/>
    <property type="molecule type" value="Genomic_DNA"/>
</dbReference>
<feature type="compositionally biased region" description="Basic and acidic residues" evidence="1">
    <location>
        <begin position="553"/>
        <end position="562"/>
    </location>
</feature>
<feature type="region of interest" description="Disordered" evidence="1">
    <location>
        <begin position="214"/>
        <end position="246"/>
    </location>
</feature>
<keyword evidence="3" id="KW-1185">Reference proteome</keyword>